<reference evidence="1 2" key="1">
    <citation type="submission" date="2018-12" db="EMBL/GenBank/DDBJ databases">
        <authorList>
            <consortium name="Pathogen Informatics"/>
        </authorList>
    </citation>
    <scope>NUCLEOTIDE SEQUENCE [LARGE SCALE GENOMIC DNA]</scope>
    <source>
        <strain evidence="1 2">NCTC9419</strain>
    </source>
</reference>
<protein>
    <submittedName>
        <fullName evidence="1">Uncharacterized protein</fullName>
    </submittedName>
</protein>
<name>A0A447QD15_SERRU</name>
<gene>
    <name evidence="1" type="ORF">NCTC9419_00128</name>
</gene>
<accession>A0A447QD15</accession>
<proteinExistence type="predicted"/>
<sequence length="48" mass="5760">MHFNSLFILHKNKKLRKLASPKWVKGHHFANAYSYCKLQPNPWMCKNC</sequence>
<evidence type="ECO:0000313" key="1">
    <source>
        <dbReference type="EMBL" id="VEA67930.1"/>
    </source>
</evidence>
<dbReference type="AlphaFoldDB" id="A0A447QD15"/>
<dbReference type="EMBL" id="LR134155">
    <property type="protein sequence ID" value="VEA67930.1"/>
    <property type="molecule type" value="Genomic_DNA"/>
</dbReference>
<dbReference type="KEGG" id="srz:AXX16_2282"/>
<evidence type="ECO:0000313" key="2">
    <source>
        <dbReference type="Proteomes" id="UP000271603"/>
    </source>
</evidence>
<dbReference type="Proteomes" id="UP000271603">
    <property type="component" value="Chromosome"/>
</dbReference>
<organism evidence="1 2">
    <name type="scientific">Serratia rubidaea</name>
    <name type="common">Serratia marinorubra</name>
    <dbReference type="NCBI Taxonomy" id="61652"/>
    <lineage>
        <taxon>Bacteria</taxon>
        <taxon>Pseudomonadati</taxon>
        <taxon>Pseudomonadota</taxon>
        <taxon>Gammaproteobacteria</taxon>
        <taxon>Enterobacterales</taxon>
        <taxon>Yersiniaceae</taxon>
        <taxon>Serratia</taxon>
    </lineage>
</organism>